<dbReference type="AlphaFoldDB" id="A0A0V1LEH6"/>
<accession>A0A0V1LEH6</accession>
<reference evidence="1 2" key="1">
    <citation type="submission" date="2015-05" db="EMBL/GenBank/DDBJ databases">
        <title>Evolution of Trichinella species and genotypes.</title>
        <authorList>
            <person name="Korhonen P.K."/>
            <person name="Edoardo P."/>
            <person name="Giuseppe L.R."/>
            <person name="Gasser R.B."/>
        </authorList>
    </citation>
    <scope>NUCLEOTIDE SEQUENCE [LARGE SCALE GENOMIC DNA]</scope>
    <source>
        <strain evidence="1">ISS10</strain>
    </source>
</reference>
<evidence type="ECO:0000313" key="1">
    <source>
        <dbReference type="EMBL" id="KRZ57767.1"/>
    </source>
</evidence>
<evidence type="ECO:0000313" key="2">
    <source>
        <dbReference type="Proteomes" id="UP000054721"/>
    </source>
</evidence>
<dbReference type="EMBL" id="JYDW01000069">
    <property type="protein sequence ID" value="KRZ57767.1"/>
    <property type="molecule type" value="Genomic_DNA"/>
</dbReference>
<sequence>LTQKALLISIMFGSERDESYNTEMQSNHGARKKFVHGIAMDHDSNQLSVIKNEDDEIQFGEQYDGTVNVSKLEDVCSTDGCSMLKKLKYEYSLLSSSVVPHWRNSYKGLKQSNVVLHVYNIQLGSCFHVAMESTNGSPAVIELPCTPEFLPFWDKEHFFRKLNKYEIFSNLNKDEKMILKFCIEKLTTDFLRQVISPNGGFKGDEWISFMKKYATVEITEKLKAQLNISVYISNVNASRNERTLNEKRTMSACRCQRFTLKYPTVTLSLLRTQIGMQVHVDKTNSALSRNWTQSCRNFVLMNEYPANLITFLAT</sequence>
<dbReference type="OrthoDB" id="5918948at2759"/>
<gene>
    <name evidence="1" type="ORF">T02_13222</name>
</gene>
<dbReference type="Proteomes" id="UP000054721">
    <property type="component" value="Unassembled WGS sequence"/>
</dbReference>
<proteinExistence type="predicted"/>
<protein>
    <submittedName>
        <fullName evidence="1">Uncharacterized protein</fullName>
    </submittedName>
</protein>
<organism evidence="1 2">
    <name type="scientific">Trichinella nativa</name>
    <dbReference type="NCBI Taxonomy" id="6335"/>
    <lineage>
        <taxon>Eukaryota</taxon>
        <taxon>Metazoa</taxon>
        <taxon>Ecdysozoa</taxon>
        <taxon>Nematoda</taxon>
        <taxon>Enoplea</taxon>
        <taxon>Dorylaimia</taxon>
        <taxon>Trichinellida</taxon>
        <taxon>Trichinellidae</taxon>
        <taxon>Trichinella</taxon>
    </lineage>
</organism>
<keyword evidence="2" id="KW-1185">Reference proteome</keyword>
<feature type="non-terminal residue" evidence="1">
    <location>
        <position position="1"/>
    </location>
</feature>
<name>A0A0V1LEH6_9BILA</name>
<comment type="caution">
    <text evidence="1">The sequence shown here is derived from an EMBL/GenBank/DDBJ whole genome shotgun (WGS) entry which is preliminary data.</text>
</comment>